<evidence type="ECO:0000313" key="1">
    <source>
        <dbReference type="EMBL" id="WCL94191.1"/>
    </source>
</evidence>
<gene>
    <name evidence="1" type="ORF">TX73_020755</name>
</gene>
<organism evidence="1 2">
    <name type="scientific">Rhodopseudomonas palustris (strain ATCC BAA-98 / CGA009)</name>
    <dbReference type="NCBI Taxonomy" id="258594"/>
    <lineage>
        <taxon>Bacteria</taxon>
        <taxon>Pseudomonadati</taxon>
        <taxon>Pseudomonadota</taxon>
        <taxon>Alphaproteobacteria</taxon>
        <taxon>Hyphomicrobiales</taxon>
        <taxon>Nitrobacteraceae</taxon>
        <taxon>Rhodopseudomonas</taxon>
    </lineage>
</organism>
<dbReference type="GeneID" id="66895123"/>
<sequence>MTRLKGLENPTMDVYVDALVRVTIQDLQQQKQKLRCEQVDAVSMPR</sequence>
<dbReference type="RefSeq" id="WP_162470449.1">
    <property type="nucleotide sequence ID" value="NZ_CP116810.1"/>
</dbReference>
<accession>A0AAE9Y6K2</accession>
<protein>
    <submittedName>
        <fullName evidence="1">Uncharacterized protein</fullName>
    </submittedName>
</protein>
<evidence type="ECO:0000313" key="2">
    <source>
        <dbReference type="Proteomes" id="UP000001426"/>
    </source>
</evidence>
<dbReference type="AlphaFoldDB" id="A0AAE9Y6K2"/>
<reference evidence="1 2" key="1">
    <citation type="journal article" date="2004" name="Nat. Biotechnol.">
        <title>Complete genome sequence of the metabolically versatile photosynthetic bacterium Rhodopseudomonas palustris.</title>
        <authorList>
            <person name="Larimer F.W."/>
            <person name="Chain P."/>
            <person name="Hauser L."/>
            <person name="Lamerdin J."/>
            <person name="Malfatti S."/>
            <person name="Do L."/>
            <person name="Land M.L."/>
            <person name="Pelletier D.A."/>
            <person name="Beatty J.T."/>
            <person name="Lang A.S."/>
            <person name="Tabita F.R."/>
            <person name="Gibson J.L."/>
            <person name="Hanson T.E."/>
            <person name="Bobst C."/>
            <person name="Torres J.L."/>
            <person name="Peres C."/>
            <person name="Harrison F.H."/>
            <person name="Gibson J."/>
            <person name="Harwood C.S."/>
        </authorList>
    </citation>
    <scope>NUCLEOTIDE SEQUENCE [LARGE SCALE GENOMIC DNA]</scope>
    <source>
        <strain evidence="2">ATCC BAA-98 / CGA009</strain>
    </source>
</reference>
<keyword evidence="2" id="KW-1185">Reference proteome</keyword>
<dbReference type="Proteomes" id="UP000001426">
    <property type="component" value="Chromosome"/>
</dbReference>
<dbReference type="KEGG" id="rpa:TX73_020755"/>
<name>A0AAE9Y6K2_RHOPA</name>
<proteinExistence type="predicted"/>
<dbReference type="EMBL" id="CP116810">
    <property type="protein sequence ID" value="WCL94191.1"/>
    <property type="molecule type" value="Genomic_DNA"/>
</dbReference>